<reference evidence="2" key="1">
    <citation type="submission" date="2018-01" db="EMBL/GenBank/DDBJ databases">
        <title>An insight into the sialome of Amazonian anophelines.</title>
        <authorList>
            <person name="Ribeiro J.M."/>
            <person name="Scarpassa V."/>
            <person name="Calvo E."/>
        </authorList>
    </citation>
    <scope>NUCLEOTIDE SEQUENCE</scope>
    <source>
        <tissue evidence="2">Salivary glands</tissue>
    </source>
</reference>
<evidence type="ECO:0000313" key="2">
    <source>
        <dbReference type="EMBL" id="MBW47941.1"/>
    </source>
</evidence>
<evidence type="ECO:0000256" key="1">
    <source>
        <dbReference type="SAM" id="SignalP"/>
    </source>
</evidence>
<name>A0A2M4B4K8_9DIPT</name>
<dbReference type="EMBL" id="GGFK01014620">
    <property type="protein sequence ID" value="MBW47941.1"/>
    <property type="molecule type" value="Transcribed_RNA"/>
</dbReference>
<keyword evidence="1" id="KW-0732">Signal</keyword>
<feature type="chain" id="PRO_5014824451" evidence="1">
    <location>
        <begin position="26"/>
        <end position="73"/>
    </location>
</feature>
<sequence>MWPSPPGATPPPSAMMSRFSRATLAELLSLAVFSACDDPPDPRDPFSVCTERGRGLEPDRGSELLEAVSFGWW</sequence>
<dbReference type="AlphaFoldDB" id="A0A2M4B4K8"/>
<accession>A0A2M4B4K8</accession>
<organism evidence="2">
    <name type="scientific">Anopheles triannulatus</name>
    <dbReference type="NCBI Taxonomy" id="58253"/>
    <lineage>
        <taxon>Eukaryota</taxon>
        <taxon>Metazoa</taxon>
        <taxon>Ecdysozoa</taxon>
        <taxon>Arthropoda</taxon>
        <taxon>Hexapoda</taxon>
        <taxon>Insecta</taxon>
        <taxon>Pterygota</taxon>
        <taxon>Neoptera</taxon>
        <taxon>Endopterygota</taxon>
        <taxon>Diptera</taxon>
        <taxon>Nematocera</taxon>
        <taxon>Culicoidea</taxon>
        <taxon>Culicidae</taxon>
        <taxon>Anophelinae</taxon>
        <taxon>Anopheles</taxon>
    </lineage>
</organism>
<protein>
    <submittedName>
        <fullName evidence="2">Putative secreted protein</fullName>
    </submittedName>
</protein>
<proteinExistence type="predicted"/>
<feature type="signal peptide" evidence="1">
    <location>
        <begin position="1"/>
        <end position="25"/>
    </location>
</feature>